<protein>
    <submittedName>
        <fullName evidence="2">Superinfection immunity protein</fullName>
    </submittedName>
</protein>
<evidence type="ECO:0000313" key="3">
    <source>
        <dbReference type="Proteomes" id="UP000637299"/>
    </source>
</evidence>
<feature type="transmembrane region" description="Helical" evidence="1">
    <location>
        <begin position="15"/>
        <end position="34"/>
    </location>
</feature>
<keyword evidence="1" id="KW-0812">Transmembrane</keyword>
<dbReference type="EMBL" id="JACYFS010000003">
    <property type="protein sequence ID" value="MBD8083008.1"/>
    <property type="molecule type" value="Genomic_DNA"/>
</dbReference>
<gene>
    <name evidence="2" type="ORF">IC610_11330</name>
</gene>
<name>A0ABR8ZDT0_9FLAO</name>
<reference evidence="2 3" key="1">
    <citation type="submission" date="2020-09" db="EMBL/GenBank/DDBJ databases">
        <title>Genome seq and assembly of Chryseobacterium sp.</title>
        <authorList>
            <person name="Chhetri G."/>
        </authorList>
    </citation>
    <scope>NUCLEOTIDE SEQUENCE [LARGE SCALE GENOMIC DNA]</scope>
    <source>
        <strain evidence="2 3">GCR10</strain>
    </source>
</reference>
<sequence length="70" mass="8133">MIQVLAISTQEEGGAFFLKIILFLYFIPTMISILRSPILKFKIFTVLFINLFFGWTVYGWWLAFGKAFSS</sequence>
<proteinExistence type="predicted"/>
<evidence type="ECO:0000313" key="2">
    <source>
        <dbReference type="EMBL" id="MBD8083008.1"/>
    </source>
</evidence>
<dbReference type="Pfam" id="PF14373">
    <property type="entry name" value="Imm_superinfect"/>
    <property type="match status" value="1"/>
</dbReference>
<keyword evidence="1" id="KW-0472">Membrane</keyword>
<evidence type="ECO:0000256" key="1">
    <source>
        <dbReference type="SAM" id="Phobius"/>
    </source>
</evidence>
<dbReference type="RefSeq" id="WP_191736959.1">
    <property type="nucleotide sequence ID" value="NZ_JACYFS010000003.1"/>
</dbReference>
<keyword evidence="3" id="KW-1185">Reference proteome</keyword>
<keyword evidence="1" id="KW-1133">Transmembrane helix</keyword>
<organism evidence="2 3">
    <name type="scientific">Chryseobacterium caseinilyticum</name>
    <dbReference type="NCBI Taxonomy" id="2771428"/>
    <lineage>
        <taxon>Bacteria</taxon>
        <taxon>Pseudomonadati</taxon>
        <taxon>Bacteroidota</taxon>
        <taxon>Flavobacteriia</taxon>
        <taxon>Flavobacteriales</taxon>
        <taxon>Weeksellaceae</taxon>
        <taxon>Chryseobacterium group</taxon>
        <taxon>Chryseobacterium</taxon>
    </lineage>
</organism>
<dbReference type="InterPro" id="IPR016410">
    <property type="entry name" value="Phage_imm"/>
</dbReference>
<accession>A0ABR8ZDT0</accession>
<dbReference type="Proteomes" id="UP000637299">
    <property type="component" value="Unassembled WGS sequence"/>
</dbReference>
<feature type="transmembrane region" description="Helical" evidence="1">
    <location>
        <begin position="41"/>
        <end position="61"/>
    </location>
</feature>
<comment type="caution">
    <text evidence="2">The sequence shown here is derived from an EMBL/GenBank/DDBJ whole genome shotgun (WGS) entry which is preliminary data.</text>
</comment>